<reference evidence="2 3" key="1">
    <citation type="journal article" date="2021" name="Elife">
        <title>Chloroplast acquisition without the gene transfer in kleptoplastic sea slugs, Plakobranchus ocellatus.</title>
        <authorList>
            <person name="Maeda T."/>
            <person name="Takahashi S."/>
            <person name="Yoshida T."/>
            <person name="Shimamura S."/>
            <person name="Takaki Y."/>
            <person name="Nagai Y."/>
            <person name="Toyoda A."/>
            <person name="Suzuki Y."/>
            <person name="Arimoto A."/>
            <person name="Ishii H."/>
            <person name="Satoh N."/>
            <person name="Nishiyama T."/>
            <person name="Hasebe M."/>
            <person name="Maruyama T."/>
            <person name="Minagawa J."/>
            <person name="Obokata J."/>
            <person name="Shigenobu S."/>
        </authorList>
    </citation>
    <scope>NUCLEOTIDE SEQUENCE [LARGE SCALE GENOMIC DNA]</scope>
</reference>
<proteinExistence type="predicted"/>
<dbReference type="Proteomes" id="UP000735302">
    <property type="component" value="Unassembled WGS sequence"/>
</dbReference>
<feature type="region of interest" description="Disordered" evidence="1">
    <location>
        <begin position="92"/>
        <end position="167"/>
    </location>
</feature>
<keyword evidence="3" id="KW-1185">Reference proteome</keyword>
<dbReference type="AlphaFoldDB" id="A0AAV4BRV1"/>
<feature type="compositionally biased region" description="Polar residues" evidence="1">
    <location>
        <begin position="119"/>
        <end position="130"/>
    </location>
</feature>
<sequence>MQTELYNVKAPAQGKSGVTRFDGHAAPPECHAAIQGRAGSCGCRTPNTRPQHPFERKKGKKNPVPKPSTYRHRYPYRNTKFLGRKWPAKILNLSGLKSTPRRNKPKVSPDSPRHPLPPNSNSSLWRQNLGRQRPPKKKRKIIRQKKNRSLQDLAAWHSHSPRARASFDTKIELKKNVTFGAR</sequence>
<feature type="region of interest" description="Disordered" evidence="1">
    <location>
        <begin position="1"/>
        <end position="20"/>
    </location>
</feature>
<accession>A0AAV4BRV1</accession>
<feature type="region of interest" description="Disordered" evidence="1">
    <location>
        <begin position="37"/>
        <end position="76"/>
    </location>
</feature>
<evidence type="ECO:0000313" key="3">
    <source>
        <dbReference type="Proteomes" id="UP000735302"/>
    </source>
</evidence>
<comment type="caution">
    <text evidence="2">The sequence shown here is derived from an EMBL/GenBank/DDBJ whole genome shotgun (WGS) entry which is preliminary data.</text>
</comment>
<evidence type="ECO:0000256" key="1">
    <source>
        <dbReference type="SAM" id="MobiDB-lite"/>
    </source>
</evidence>
<protein>
    <submittedName>
        <fullName evidence="2">Uncharacterized protein</fullName>
    </submittedName>
</protein>
<gene>
    <name evidence="2" type="ORF">PoB_004806900</name>
</gene>
<name>A0AAV4BRV1_9GAST</name>
<evidence type="ECO:0000313" key="2">
    <source>
        <dbReference type="EMBL" id="GFO21564.1"/>
    </source>
</evidence>
<organism evidence="2 3">
    <name type="scientific">Plakobranchus ocellatus</name>
    <dbReference type="NCBI Taxonomy" id="259542"/>
    <lineage>
        <taxon>Eukaryota</taxon>
        <taxon>Metazoa</taxon>
        <taxon>Spiralia</taxon>
        <taxon>Lophotrochozoa</taxon>
        <taxon>Mollusca</taxon>
        <taxon>Gastropoda</taxon>
        <taxon>Heterobranchia</taxon>
        <taxon>Euthyneura</taxon>
        <taxon>Panpulmonata</taxon>
        <taxon>Sacoglossa</taxon>
        <taxon>Placobranchoidea</taxon>
        <taxon>Plakobranchidae</taxon>
        <taxon>Plakobranchus</taxon>
    </lineage>
</organism>
<dbReference type="EMBL" id="BLXT01005262">
    <property type="protein sequence ID" value="GFO21564.1"/>
    <property type="molecule type" value="Genomic_DNA"/>
</dbReference>
<feature type="compositionally biased region" description="Basic residues" evidence="1">
    <location>
        <begin position="55"/>
        <end position="75"/>
    </location>
</feature>
<feature type="compositionally biased region" description="Basic residues" evidence="1">
    <location>
        <begin position="133"/>
        <end position="148"/>
    </location>
</feature>